<evidence type="ECO:0000313" key="2">
    <source>
        <dbReference type="EMBL" id="SMC32193.1"/>
    </source>
</evidence>
<sequence length="589" mass="66317">MMRGNLCVFFVIFCSAVLWGQEISFTARANKTEVSVNERFSIQFVLSSDERNLRVDQPIKLPDFNGLNQLAESQQSNFQIVNGQILNQSGLEVILVADREGEYTIGAASLVIDGKRYKTKPITITVKQGLKPKVKPNQRLQGVFLTTEVTEENPFVNQEVVLIVKIYARDYSILNRLRKYEEPDFANLVAKFVSEKTDDNIRQEVVNGQTYVSQELARYILFPQKTGKIEIDPFAIEVIISGYYGSEAVQLTSQPISLKVKDLPGNKPKNYSGAVGTYKLNASMSKDEVKANEAVKLEVEIIGSGNLNTIKTPNIELSETIETYAPKRRDAFEARPTGMRGKVVENTVLVPQYGGQYAIGPIRFSYFDPKEEKYVTLATEPMVLKVDGPEPPKNVISKEDSLTQDELITDHQRKDSTASITSFVPQKITEVKDRVVTTVSGNNNWIWIVVAAILALSAFLFFRKKKSKTVPKVISEKRLNDGFKSEIKSKLVQLKLFAQTDNASEFYSLQEEILTQLGMKFTQTNLSDFTENFVASKIADIHSEELAQKWENLLLESKQAKYAFASSAVDLESKHKETETLVQQFFSVK</sequence>
<keyword evidence="3" id="KW-1185">Reference proteome</keyword>
<protein>
    <submittedName>
        <fullName evidence="2">LPXTG-motif cell wall anchor domain-containing protein</fullName>
    </submittedName>
</protein>
<proteinExistence type="predicted"/>
<organism evidence="2 3">
    <name type="scientific">Moheibacter sediminis</name>
    <dbReference type="NCBI Taxonomy" id="1434700"/>
    <lineage>
        <taxon>Bacteria</taxon>
        <taxon>Pseudomonadati</taxon>
        <taxon>Bacteroidota</taxon>
        <taxon>Flavobacteriia</taxon>
        <taxon>Flavobacteriales</taxon>
        <taxon>Weeksellaceae</taxon>
        <taxon>Moheibacter</taxon>
    </lineage>
</organism>
<dbReference type="Pfam" id="PF13584">
    <property type="entry name" value="BatD"/>
    <property type="match status" value="3"/>
</dbReference>
<keyword evidence="1" id="KW-1133">Transmembrane helix</keyword>
<feature type="transmembrane region" description="Helical" evidence="1">
    <location>
        <begin position="445"/>
        <end position="462"/>
    </location>
</feature>
<name>A0A1W1Y7R2_9FLAO</name>
<evidence type="ECO:0000313" key="3">
    <source>
        <dbReference type="Proteomes" id="UP000192393"/>
    </source>
</evidence>
<dbReference type="PANTHER" id="PTHR40940:SF2">
    <property type="entry name" value="BATD"/>
    <property type="match status" value="1"/>
</dbReference>
<dbReference type="Proteomes" id="UP000192393">
    <property type="component" value="Unassembled WGS sequence"/>
</dbReference>
<keyword evidence="1" id="KW-0812">Transmembrane</keyword>
<dbReference type="InterPro" id="IPR025738">
    <property type="entry name" value="BatD"/>
</dbReference>
<dbReference type="EMBL" id="FWXS01000001">
    <property type="protein sequence ID" value="SMC32193.1"/>
    <property type="molecule type" value="Genomic_DNA"/>
</dbReference>
<dbReference type="RefSeq" id="WP_084015280.1">
    <property type="nucleotide sequence ID" value="NZ_FWXS01000001.1"/>
</dbReference>
<gene>
    <name evidence="2" type="ORF">SAMN06296427_10160</name>
</gene>
<dbReference type="AlphaFoldDB" id="A0A1W1Y7R2"/>
<dbReference type="PANTHER" id="PTHR40940">
    <property type="entry name" value="PROTEIN BATD-RELATED"/>
    <property type="match status" value="1"/>
</dbReference>
<keyword evidence="1" id="KW-0472">Membrane</keyword>
<dbReference type="STRING" id="1434700.SAMN06296427_10160"/>
<accession>A0A1W1Y7R2</accession>
<reference evidence="2 3" key="1">
    <citation type="submission" date="2017-04" db="EMBL/GenBank/DDBJ databases">
        <authorList>
            <person name="Afonso C.L."/>
            <person name="Miller P.J."/>
            <person name="Scott M.A."/>
            <person name="Spackman E."/>
            <person name="Goraichik I."/>
            <person name="Dimitrov K.M."/>
            <person name="Suarez D.L."/>
            <person name="Swayne D.E."/>
        </authorList>
    </citation>
    <scope>NUCLEOTIDE SEQUENCE [LARGE SCALE GENOMIC DNA]</scope>
    <source>
        <strain evidence="2 3">CGMCC 1.12708</strain>
    </source>
</reference>
<dbReference type="OrthoDB" id="2079210at2"/>
<evidence type="ECO:0000256" key="1">
    <source>
        <dbReference type="SAM" id="Phobius"/>
    </source>
</evidence>